<dbReference type="InterPro" id="IPR001509">
    <property type="entry name" value="Epimerase_deHydtase"/>
</dbReference>
<dbReference type="OrthoDB" id="9811743at2"/>
<protein>
    <submittedName>
        <fullName evidence="3">dTDP-glucose 4,6 dehydratase</fullName>
        <ecNumber evidence="3">4.2.1.46</ecNumber>
    </submittedName>
</protein>
<proteinExistence type="inferred from homology"/>
<dbReference type="KEGG" id="chu:CHU_0850"/>
<organism evidence="3 4">
    <name type="scientific">Cytophaga hutchinsonii (strain ATCC 33406 / DSM 1761 / CIP 103989 / NBRC 15051 / NCIMB 9469 / D465)</name>
    <dbReference type="NCBI Taxonomy" id="269798"/>
    <lineage>
        <taxon>Bacteria</taxon>
        <taxon>Pseudomonadati</taxon>
        <taxon>Bacteroidota</taxon>
        <taxon>Cytophagia</taxon>
        <taxon>Cytophagales</taxon>
        <taxon>Cytophagaceae</taxon>
        <taxon>Cytophaga</taxon>
    </lineage>
</organism>
<dbReference type="EMBL" id="CP000383">
    <property type="protein sequence ID" value="ABG58133.1"/>
    <property type="molecule type" value="Genomic_DNA"/>
</dbReference>
<sequence>MKKILVIGSKGFIGSNLVAYYEKINTIDVWGCDVISDYSSRNYFLIDASNSDFNEVFQQVAFDVCINCSGSASVPLSMINPGRDFHLNVLNVFNMLDSIRKNIPSCKFVNLSSAAVYGNPESLPIKEDTPINPLSPYGWHKLQSEILCKQFNQNFALHTCSLRIFSAYGIGLRKQLFWDWFQKINDAASMSIYGTGKESRDFIYIDDLIQCIECVVARGDFNAGIYNIANGQEIYIADAIKEFKKASGKSFEYTFTQETRPGDPINWVADISKLKTLGYQQQVTFEKGVEILMKWLQQEKK</sequence>
<reference evidence="3 4" key="1">
    <citation type="journal article" date="2007" name="Appl. Environ. Microbiol.">
        <title>Genome sequence of the cellulolytic gliding bacterium Cytophaga hutchinsonii.</title>
        <authorList>
            <person name="Xie G."/>
            <person name="Bruce D.C."/>
            <person name="Challacombe J.F."/>
            <person name="Chertkov O."/>
            <person name="Detter J.C."/>
            <person name="Gilna P."/>
            <person name="Han C.S."/>
            <person name="Lucas S."/>
            <person name="Misra M."/>
            <person name="Myers G.L."/>
            <person name="Richardson P."/>
            <person name="Tapia R."/>
            <person name="Thayer N."/>
            <person name="Thompson L.S."/>
            <person name="Brettin T.S."/>
            <person name="Henrissat B."/>
            <person name="Wilson D.B."/>
            <person name="McBride M.J."/>
        </authorList>
    </citation>
    <scope>NUCLEOTIDE SEQUENCE [LARGE SCALE GENOMIC DNA]</scope>
    <source>
        <strain evidence="4">ATCC 33406 / DSM 1761 / CIP 103989 / NBRC 15051 / NCIMB 9469 / D465</strain>
    </source>
</reference>
<dbReference type="Pfam" id="PF01370">
    <property type="entry name" value="Epimerase"/>
    <property type="match status" value="1"/>
</dbReference>
<evidence type="ECO:0000313" key="3">
    <source>
        <dbReference type="EMBL" id="ABG58133.1"/>
    </source>
</evidence>
<dbReference type="RefSeq" id="WP_011584249.1">
    <property type="nucleotide sequence ID" value="NC_008255.1"/>
</dbReference>
<feature type="domain" description="NAD-dependent epimerase/dehydratase" evidence="2">
    <location>
        <begin position="4"/>
        <end position="229"/>
    </location>
</feature>
<accession>A0A6N4SPA0</accession>
<dbReference type="Proteomes" id="UP000001822">
    <property type="component" value="Chromosome"/>
</dbReference>
<dbReference type="EC" id="4.2.1.46" evidence="3"/>
<dbReference type="PANTHER" id="PTHR43000">
    <property type="entry name" value="DTDP-D-GLUCOSE 4,6-DEHYDRATASE-RELATED"/>
    <property type="match status" value="1"/>
</dbReference>
<dbReference type="AlphaFoldDB" id="A0A6N4SPA0"/>
<name>A0A6N4SPA0_CYTH3</name>
<dbReference type="SUPFAM" id="SSF51735">
    <property type="entry name" value="NAD(P)-binding Rossmann-fold domains"/>
    <property type="match status" value="1"/>
</dbReference>
<gene>
    <name evidence="3" type="primary">rfbB</name>
    <name evidence="3" type="ordered locus">CHU_0850</name>
</gene>
<dbReference type="InterPro" id="IPR036291">
    <property type="entry name" value="NAD(P)-bd_dom_sf"/>
</dbReference>
<keyword evidence="4" id="KW-1185">Reference proteome</keyword>
<evidence type="ECO:0000313" key="4">
    <source>
        <dbReference type="Proteomes" id="UP000001822"/>
    </source>
</evidence>
<keyword evidence="3" id="KW-0456">Lyase</keyword>
<dbReference type="GO" id="GO:0008460">
    <property type="term" value="F:dTDP-glucose 4,6-dehydratase activity"/>
    <property type="evidence" value="ECO:0007669"/>
    <property type="project" value="UniProtKB-EC"/>
</dbReference>
<evidence type="ECO:0000256" key="1">
    <source>
        <dbReference type="ARBA" id="ARBA00007637"/>
    </source>
</evidence>
<comment type="similarity">
    <text evidence="1">Belongs to the NAD(P)-dependent epimerase/dehydratase family.</text>
</comment>
<dbReference type="Gene3D" id="3.40.50.720">
    <property type="entry name" value="NAD(P)-binding Rossmann-like Domain"/>
    <property type="match status" value="1"/>
</dbReference>
<evidence type="ECO:0000259" key="2">
    <source>
        <dbReference type="Pfam" id="PF01370"/>
    </source>
</evidence>